<dbReference type="PANTHER" id="PTHR35186:SF4">
    <property type="entry name" value="PRION-INHIBITION AND PROPAGATION HELO DOMAIN-CONTAINING PROTEIN"/>
    <property type="match status" value="1"/>
</dbReference>
<dbReference type="AlphaFoldDB" id="A0AAV9GCF5"/>
<name>A0AAV9GCF5_9PEZI</name>
<evidence type="ECO:0008006" key="3">
    <source>
        <dbReference type="Google" id="ProtNLM"/>
    </source>
</evidence>
<comment type="caution">
    <text evidence="1">The sequence shown here is derived from an EMBL/GenBank/DDBJ whole genome shotgun (WGS) entry which is preliminary data.</text>
</comment>
<organism evidence="1 2">
    <name type="scientific">Podospora aff. communis PSN243</name>
    <dbReference type="NCBI Taxonomy" id="3040156"/>
    <lineage>
        <taxon>Eukaryota</taxon>
        <taxon>Fungi</taxon>
        <taxon>Dikarya</taxon>
        <taxon>Ascomycota</taxon>
        <taxon>Pezizomycotina</taxon>
        <taxon>Sordariomycetes</taxon>
        <taxon>Sordariomycetidae</taxon>
        <taxon>Sordariales</taxon>
        <taxon>Podosporaceae</taxon>
        <taxon>Podospora</taxon>
    </lineage>
</organism>
<evidence type="ECO:0000313" key="2">
    <source>
        <dbReference type="Proteomes" id="UP001321760"/>
    </source>
</evidence>
<keyword evidence="2" id="KW-1185">Reference proteome</keyword>
<dbReference type="Proteomes" id="UP001321760">
    <property type="component" value="Unassembled WGS sequence"/>
</dbReference>
<reference evidence="1" key="1">
    <citation type="journal article" date="2023" name="Mol. Phylogenet. Evol.">
        <title>Genome-scale phylogeny and comparative genomics of the fungal order Sordariales.</title>
        <authorList>
            <person name="Hensen N."/>
            <person name="Bonometti L."/>
            <person name="Westerberg I."/>
            <person name="Brannstrom I.O."/>
            <person name="Guillou S."/>
            <person name="Cros-Aarteil S."/>
            <person name="Calhoun S."/>
            <person name="Haridas S."/>
            <person name="Kuo A."/>
            <person name="Mondo S."/>
            <person name="Pangilinan J."/>
            <person name="Riley R."/>
            <person name="LaButti K."/>
            <person name="Andreopoulos B."/>
            <person name="Lipzen A."/>
            <person name="Chen C."/>
            <person name="Yan M."/>
            <person name="Daum C."/>
            <person name="Ng V."/>
            <person name="Clum A."/>
            <person name="Steindorff A."/>
            <person name="Ohm R.A."/>
            <person name="Martin F."/>
            <person name="Silar P."/>
            <person name="Natvig D.O."/>
            <person name="Lalanne C."/>
            <person name="Gautier V."/>
            <person name="Ament-Velasquez S.L."/>
            <person name="Kruys A."/>
            <person name="Hutchinson M.I."/>
            <person name="Powell A.J."/>
            <person name="Barry K."/>
            <person name="Miller A.N."/>
            <person name="Grigoriev I.V."/>
            <person name="Debuchy R."/>
            <person name="Gladieux P."/>
            <person name="Hiltunen Thoren M."/>
            <person name="Johannesson H."/>
        </authorList>
    </citation>
    <scope>NUCLEOTIDE SEQUENCE</scope>
    <source>
        <strain evidence="1">PSN243</strain>
    </source>
</reference>
<sequence length="529" mass="59461">MDPASLTLAVLPLVAGAVKGYKAGRSRFKTFCHYSSDIERIRKIFGGQRDYFLNEVELLLRLVLENHSTVKAMMRDIDHVEWRTSSLERKLDEKLGRNFETFKNELESYDNDPSLRQKTMKEAMRKLKKRVRITFEKEKFEKQISPTTLCGVCENNTSNPQLSHSVRLFLAADASEEVLMEVAIFCNENRIPQPKVPQTGLMPLEIRSKIVDSLSWENDERNGAVEQGSGTDESLSARIRGRQKGRKVRFVDPDDDEGVLDSESVTAPAVTTTARSVHADLRLSGHFCPELRRHASDPSLCTVETCLGHIGNATYAGEAFRHYLYLNRSLLTLCGKSIMPVEKAFGQPVHNRLTIVGQLRLALQLASAVLKFSSTPWLNDLWTVRDVAFFQQGTDLVSSLRTLHFSTEWAHGDQFQGSLMDVESASPNLIEEAQFKHGVRNVMLYSLGVALLAVGRWENVDPGDVEGVRRLASQPCFLGPKYRELTERVIDCDFGQGKDLRKPKLQEAVYESVILELEGMIAALDLGDA</sequence>
<protein>
    <recommendedName>
        <fullName evidence="3">Prion-inhibition and propagation HeLo domain-containing protein</fullName>
    </recommendedName>
</protein>
<reference evidence="1" key="2">
    <citation type="submission" date="2023-05" db="EMBL/GenBank/DDBJ databases">
        <authorList>
            <consortium name="Lawrence Berkeley National Laboratory"/>
            <person name="Steindorff A."/>
            <person name="Hensen N."/>
            <person name="Bonometti L."/>
            <person name="Westerberg I."/>
            <person name="Brannstrom I.O."/>
            <person name="Guillou S."/>
            <person name="Cros-Aarteil S."/>
            <person name="Calhoun S."/>
            <person name="Haridas S."/>
            <person name="Kuo A."/>
            <person name="Mondo S."/>
            <person name="Pangilinan J."/>
            <person name="Riley R."/>
            <person name="Labutti K."/>
            <person name="Andreopoulos B."/>
            <person name="Lipzen A."/>
            <person name="Chen C."/>
            <person name="Yanf M."/>
            <person name="Daum C."/>
            <person name="Ng V."/>
            <person name="Clum A."/>
            <person name="Ohm R."/>
            <person name="Martin F."/>
            <person name="Silar P."/>
            <person name="Natvig D."/>
            <person name="Lalanne C."/>
            <person name="Gautier V."/>
            <person name="Ament-Velasquez S.L."/>
            <person name="Kruys A."/>
            <person name="Hutchinson M.I."/>
            <person name="Powell A.J."/>
            <person name="Barry K."/>
            <person name="Miller A.N."/>
            <person name="Grigoriev I.V."/>
            <person name="Debuchy R."/>
            <person name="Gladieux P."/>
            <person name="Thoren M.H."/>
            <person name="Johannesson H."/>
        </authorList>
    </citation>
    <scope>NUCLEOTIDE SEQUENCE</scope>
    <source>
        <strain evidence="1">PSN243</strain>
    </source>
</reference>
<proteinExistence type="predicted"/>
<dbReference type="EMBL" id="MU865964">
    <property type="protein sequence ID" value="KAK4445572.1"/>
    <property type="molecule type" value="Genomic_DNA"/>
</dbReference>
<gene>
    <name evidence="1" type="ORF">QBC34DRAFT_441598</name>
</gene>
<accession>A0AAV9GCF5</accession>
<dbReference type="PANTHER" id="PTHR35186">
    <property type="entry name" value="ANK_REP_REGION DOMAIN-CONTAINING PROTEIN"/>
    <property type="match status" value="1"/>
</dbReference>
<evidence type="ECO:0000313" key="1">
    <source>
        <dbReference type="EMBL" id="KAK4445572.1"/>
    </source>
</evidence>